<evidence type="ECO:0000256" key="19">
    <source>
        <dbReference type="ARBA" id="ARBA00043747"/>
    </source>
</evidence>
<evidence type="ECO:0000313" key="28">
    <source>
        <dbReference type="Proteomes" id="UP000261520"/>
    </source>
</evidence>
<keyword evidence="28" id="KW-1185">Reference proteome</keyword>
<dbReference type="Gene3D" id="3.40.50.1240">
    <property type="entry name" value="Phosphoglycerate mutase-like"/>
    <property type="match status" value="1"/>
</dbReference>
<comment type="subcellular location">
    <subcellularLocation>
        <location evidence="1">Cell membrane</location>
    </subcellularLocation>
</comment>
<comment type="catalytic activity">
    <reaction evidence="19">
        <text>1D-myo-inositol 1,2,6-trisphosphate + H2O = 1D-myo-inositol 1,2-bisphosphate + phosphate</text>
        <dbReference type="Rhea" id="RHEA:77131"/>
        <dbReference type="ChEBI" id="CHEBI:15377"/>
        <dbReference type="ChEBI" id="CHEBI:43474"/>
        <dbReference type="ChEBI" id="CHEBI:195537"/>
        <dbReference type="ChEBI" id="CHEBI:195539"/>
        <dbReference type="EC" id="3.1.3.62"/>
    </reaction>
    <physiologicalReaction direction="left-to-right" evidence="19">
        <dbReference type="Rhea" id="RHEA:77132"/>
    </physiologicalReaction>
</comment>
<evidence type="ECO:0000256" key="18">
    <source>
        <dbReference type="ARBA" id="ARBA00043746"/>
    </source>
</evidence>
<evidence type="ECO:0000256" key="21">
    <source>
        <dbReference type="ARBA" id="ARBA00043762"/>
    </source>
</evidence>
<dbReference type="STRING" id="409849.ENSPMGP00000006442"/>
<sequence length="456" mass="52944">MLTSNFKIAISFYCLHFLLGYAFTEDYEIPTIARYFGPKGRYEEVNPYLLTDVFAVNKSMLQPPSPQCKQLHMTALIRHGTRYPTTKNIKEMHQLYNFIISNSSSEKSWLLEEWTMWYTEDMDGRLVDKGVDELKHLAVRLSKLFPKLISEEKLRAGLIKFISSSKHRCINSTLAFKRGLTELWDIIDMCFEHEVNNALMRFFDHCARFVQEVEKNPTAVEELDKFKTGAEMRRVQEKMANKLNVTHNNVTYDMAEAAFFLCSYEFAIKNRNSPWCQLFDEDDAKVMEYVSDLREYWKRGYGHDINFKSSCILFHDVFERLDKAATQILSGQPVTNAATIQIGHADTLLPLLTLLGFFRDTEPLKSENYASQTKRAFRTSHILPYAANLVLVLYDCGEGELRLQPLLNEKTVAFPGLSVQQSSMPLYADVRERYKELLQGCDFERECQLFKQPTEN</sequence>
<dbReference type="GO" id="GO:0034417">
    <property type="term" value="F:bisphosphoglycerate 3-phosphatase activity"/>
    <property type="evidence" value="ECO:0007669"/>
    <property type="project" value="UniProtKB-EC"/>
</dbReference>
<evidence type="ECO:0000256" key="25">
    <source>
        <dbReference type="PIRSR" id="PIRSR000894-2"/>
    </source>
</evidence>
<comment type="catalytic activity">
    <reaction evidence="20">
        <text>1D-myo-inositol 1,2,3,5,6-pentakisphosphate + H2O = 1D-myo-inositol 1,2,3,6-tetrakisphosphate + phosphate</text>
        <dbReference type="Rhea" id="RHEA:77111"/>
        <dbReference type="ChEBI" id="CHEBI:15377"/>
        <dbReference type="ChEBI" id="CHEBI:43474"/>
        <dbReference type="ChEBI" id="CHEBI:58747"/>
        <dbReference type="ChEBI" id="CHEBI:195534"/>
    </reaction>
    <physiologicalReaction direction="left-to-right" evidence="20">
        <dbReference type="Rhea" id="RHEA:77112"/>
    </physiologicalReaction>
</comment>
<evidence type="ECO:0000256" key="10">
    <source>
        <dbReference type="ARBA" id="ARBA00023180"/>
    </source>
</evidence>
<evidence type="ECO:0000256" key="24">
    <source>
        <dbReference type="ARBA" id="ARBA00043832"/>
    </source>
</evidence>
<evidence type="ECO:0000256" key="8">
    <source>
        <dbReference type="ARBA" id="ARBA00022801"/>
    </source>
</evidence>
<feature type="disulfide bond" evidence="25">
    <location>
        <begin position="68"/>
        <end position="396"/>
    </location>
</feature>
<evidence type="ECO:0000256" key="1">
    <source>
        <dbReference type="ARBA" id="ARBA00004236"/>
    </source>
</evidence>
<evidence type="ECO:0000256" key="22">
    <source>
        <dbReference type="ARBA" id="ARBA00043801"/>
    </source>
</evidence>
<evidence type="ECO:0000256" key="14">
    <source>
        <dbReference type="ARBA" id="ARBA00043674"/>
    </source>
</evidence>
<evidence type="ECO:0000256" key="9">
    <source>
        <dbReference type="ARBA" id="ARBA00023136"/>
    </source>
</evidence>
<comment type="catalytic activity">
    <reaction evidence="23">
        <text>1D-myo-inositol 1,4,5,6-tetrakisphosphate + H2O = 1D-myo-inositol 1,4,5-trisphosphate + phosphate</text>
        <dbReference type="Rhea" id="RHEA:77147"/>
        <dbReference type="ChEBI" id="CHEBI:15377"/>
        <dbReference type="ChEBI" id="CHEBI:43474"/>
        <dbReference type="ChEBI" id="CHEBI:57627"/>
        <dbReference type="ChEBI" id="CHEBI:203600"/>
    </reaction>
    <physiologicalReaction direction="left-to-right" evidence="23">
        <dbReference type="Rhea" id="RHEA:77148"/>
    </physiologicalReaction>
</comment>
<reference evidence="27" key="1">
    <citation type="submission" date="2025-08" db="UniProtKB">
        <authorList>
            <consortium name="Ensembl"/>
        </authorList>
    </citation>
    <scope>IDENTIFICATION</scope>
</reference>
<evidence type="ECO:0000256" key="17">
    <source>
        <dbReference type="ARBA" id="ARBA00043739"/>
    </source>
</evidence>
<dbReference type="Ensembl" id="ENSPMGT00000006850.1">
    <property type="protein sequence ID" value="ENSPMGP00000006442.1"/>
    <property type="gene ID" value="ENSPMGG00000005345.1"/>
</dbReference>
<dbReference type="PIRSF" id="PIRSF000894">
    <property type="entry name" value="Acid_phosphatase"/>
    <property type="match status" value="1"/>
</dbReference>
<comment type="catalytic activity">
    <reaction evidence="13">
        <text>1D-myo-inositol 1,2,4,5,6-pentakisphosphate + H2O = 1D-myo-inositol 1,2,5,6-tetrakisphosphate + phosphate</text>
        <dbReference type="Rhea" id="RHEA:77115"/>
        <dbReference type="ChEBI" id="CHEBI:15377"/>
        <dbReference type="ChEBI" id="CHEBI:43474"/>
        <dbReference type="ChEBI" id="CHEBI:57798"/>
        <dbReference type="ChEBI" id="CHEBI:195535"/>
        <dbReference type="EC" id="3.1.3.62"/>
    </reaction>
    <physiologicalReaction direction="left-to-right" evidence="13">
        <dbReference type="Rhea" id="RHEA:77116"/>
    </physiologicalReaction>
</comment>
<dbReference type="EC" id="3.1.3.80" evidence="3"/>
<evidence type="ECO:0000256" key="16">
    <source>
        <dbReference type="ARBA" id="ARBA00043733"/>
    </source>
</evidence>
<dbReference type="SUPFAM" id="SSF53254">
    <property type="entry name" value="Phosphoglycerate mutase-like"/>
    <property type="match status" value="1"/>
</dbReference>
<dbReference type="InterPro" id="IPR000560">
    <property type="entry name" value="His_Pase_clade-2"/>
</dbReference>
<dbReference type="InterPro" id="IPR029033">
    <property type="entry name" value="His_PPase_superfam"/>
</dbReference>
<dbReference type="GO" id="GO:0052745">
    <property type="term" value="F:inositol phosphate phosphatase activity"/>
    <property type="evidence" value="ECO:0007669"/>
    <property type="project" value="TreeGrafter"/>
</dbReference>
<keyword evidence="25" id="KW-1015">Disulfide bond</keyword>
<evidence type="ECO:0000256" key="2">
    <source>
        <dbReference type="ARBA" id="ARBA00008422"/>
    </source>
</evidence>
<evidence type="ECO:0000256" key="11">
    <source>
        <dbReference type="ARBA" id="ARBA00031642"/>
    </source>
</evidence>
<comment type="similarity">
    <text evidence="2">Belongs to the histidine acid phosphatase family. MINPP1 subfamily.</text>
</comment>
<evidence type="ECO:0000256" key="4">
    <source>
        <dbReference type="ARBA" id="ARBA00013040"/>
    </source>
</evidence>
<dbReference type="CDD" id="cd07061">
    <property type="entry name" value="HP_HAP_like"/>
    <property type="match status" value="1"/>
</dbReference>
<feature type="disulfide bond" evidence="25">
    <location>
        <begin position="262"/>
        <end position="276"/>
    </location>
</feature>
<comment type="catalytic activity">
    <reaction evidence="17">
        <text>1D-myo-inositol 1,2,3,6-tetrakisphosphate + H2O = 1D-myo-inositol 1,2,3-trisphosphate + phosphate</text>
        <dbReference type="Rhea" id="RHEA:77123"/>
        <dbReference type="ChEBI" id="CHEBI:15377"/>
        <dbReference type="ChEBI" id="CHEBI:43474"/>
        <dbReference type="ChEBI" id="CHEBI:195534"/>
        <dbReference type="ChEBI" id="CHEBI:195536"/>
    </reaction>
    <physiologicalReaction direction="left-to-right" evidence="17">
        <dbReference type="Rhea" id="RHEA:77124"/>
    </physiologicalReaction>
</comment>
<protein>
    <recommendedName>
        <fullName evidence="5">Multiple inositol polyphosphate phosphatase 1</fullName>
        <ecNumber evidence="4">3.1.3.62</ecNumber>
        <ecNumber evidence="3">3.1.3.80</ecNumber>
    </recommendedName>
    <alternativeName>
        <fullName evidence="11">2,3-bisphosphoglycerate 3-phosphatase</fullName>
    </alternativeName>
</protein>
<comment type="catalytic activity">
    <reaction evidence="24">
        <text>(2R)-2,3-bisphosphoglycerate + H2O = (2R)-2-phosphoglycerate + phosphate</text>
        <dbReference type="Rhea" id="RHEA:27381"/>
        <dbReference type="ChEBI" id="CHEBI:15377"/>
        <dbReference type="ChEBI" id="CHEBI:43474"/>
        <dbReference type="ChEBI" id="CHEBI:58248"/>
        <dbReference type="ChEBI" id="CHEBI:58289"/>
        <dbReference type="EC" id="3.1.3.80"/>
    </reaction>
    <physiologicalReaction direction="left-to-right" evidence="24">
        <dbReference type="Rhea" id="RHEA:27382"/>
    </physiologicalReaction>
</comment>
<comment type="catalytic activity">
    <reaction evidence="15">
        <text>1D-myo-inositol hexakisphosphate + H2O = 1D-myo-inositol 1,2,4,5,6-pentakisphosphate + phosphate</text>
        <dbReference type="Rhea" id="RHEA:16989"/>
        <dbReference type="ChEBI" id="CHEBI:15377"/>
        <dbReference type="ChEBI" id="CHEBI:43474"/>
        <dbReference type="ChEBI" id="CHEBI:57798"/>
        <dbReference type="ChEBI" id="CHEBI:58130"/>
        <dbReference type="EC" id="3.1.3.62"/>
    </reaction>
    <physiologicalReaction direction="left-to-right" evidence="15">
        <dbReference type="Rhea" id="RHEA:16990"/>
    </physiologicalReaction>
</comment>
<dbReference type="PANTHER" id="PTHR20963">
    <property type="entry name" value="MULTIPLE INOSITOL POLYPHOSPHATE PHOSPHATASE-RELATED"/>
    <property type="match status" value="1"/>
</dbReference>
<comment type="catalytic activity">
    <reaction evidence="14">
        <text>1D-myo-inositol 1,2-bisphosphate + H2O = 1D-myo-inositol 2-phosphate + phosphate</text>
        <dbReference type="Rhea" id="RHEA:77135"/>
        <dbReference type="ChEBI" id="CHEBI:15377"/>
        <dbReference type="ChEBI" id="CHEBI:43474"/>
        <dbReference type="ChEBI" id="CHEBI:84142"/>
        <dbReference type="ChEBI" id="CHEBI:195539"/>
        <dbReference type="EC" id="3.1.3.62"/>
    </reaction>
    <physiologicalReaction direction="left-to-right" evidence="14">
        <dbReference type="Rhea" id="RHEA:77136"/>
    </physiologicalReaction>
</comment>
<evidence type="ECO:0000313" key="27">
    <source>
        <dbReference type="Ensembl" id="ENSPMGP00000006442.1"/>
    </source>
</evidence>
<dbReference type="Pfam" id="PF00328">
    <property type="entry name" value="His_Phos_2"/>
    <property type="match status" value="1"/>
</dbReference>
<comment type="catalytic activity">
    <reaction evidence="21">
        <text>1D-myo-inositol 1,3,4,5,6-pentakisphosphate + H2O = 1D-myo-inositol 1,4,5,6-tetrakisphosphate + phosphate</text>
        <dbReference type="Rhea" id="RHEA:77143"/>
        <dbReference type="ChEBI" id="CHEBI:15377"/>
        <dbReference type="ChEBI" id="CHEBI:43474"/>
        <dbReference type="ChEBI" id="CHEBI:57627"/>
        <dbReference type="ChEBI" id="CHEBI:57733"/>
    </reaction>
    <physiologicalReaction direction="left-to-right" evidence="21">
        <dbReference type="Rhea" id="RHEA:77144"/>
    </physiologicalReaction>
</comment>
<dbReference type="AlphaFoldDB" id="A0A3B3ZP49"/>
<dbReference type="EC" id="3.1.3.62" evidence="4"/>
<dbReference type="GO" id="GO:0005886">
    <property type="term" value="C:plasma membrane"/>
    <property type="evidence" value="ECO:0007669"/>
    <property type="project" value="UniProtKB-SubCell"/>
</dbReference>
<comment type="catalytic activity">
    <reaction evidence="16">
        <text>1D-myo-inositol 1,2,3-trisphosphate + H2O = 1D-myo-inositol 2,3-bisphosphate + phosphate</text>
        <dbReference type="Rhea" id="RHEA:77127"/>
        <dbReference type="ChEBI" id="CHEBI:15377"/>
        <dbReference type="ChEBI" id="CHEBI:43474"/>
        <dbReference type="ChEBI" id="CHEBI:195536"/>
        <dbReference type="ChEBI" id="CHEBI:195538"/>
    </reaction>
    <physiologicalReaction direction="left-to-right" evidence="16">
        <dbReference type="Rhea" id="RHEA:77128"/>
    </physiologicalReaction>
</comment>
<comment type="catalytic activity">
    <reaction evidence="22">
        <text>1D-myo-inositol 2,3-bisphosphate + H2O = 1D-myo-inositol 2-phosphate + phosphate</text>
        <dbReference type="Rhea" id="RHEA:77139"/>
        <dbReference type="ChEBI" id="CHEBI:15377"/>
        <dbReference type="ChEBI" id="CHEBI:43474"/>
        <dbReference type="ChEBI" id="CHEBI:84142"/>
        <dbReference type="ChEBI" id="CHEBI:195538"/>
    </reaction>
    <physiologicalReaction direction="left-to-right" evidence="22">
        <dbReference type="Rhea" id="RHEA:77140"/>
    </physiologicalReaction>
</comment>
<feature type="chain" id="PRO_5017334559" description="Multiple inositol polyphosphate phosphatase 1" evidence="26">
    <location>
        <begin position="25"/>
        <end position="456"/>
    </location>
</feature>
<dbReference type="PANTHER" id="PTHR20963:SF41">
    <property type="entry name" value="MULTIPLE INOSITOL POLYPHOSPHATE PHOSPHATASE 1"/>
    <property type="match status" value="1"/>
</dbReference>
<evidence type="ECO:0000256" key="23">
    <source>
        <dbReference type="ARBA" id="ARBA00043829"/>
    </source>
</evidence>
<dbReference type="FunFam" id="3.40.50.1240:FF:000014">
    <property type="entry name" value="Multiple inositol polyphosphate phosphatase 1"/>
    <property type="match status" value="1"/>
</dbReference>
<name>A0A3B3ZP49_9GOBI</name>
<evidence type="ECO:0000256" key="6">
    <source>
        <dbReference type="ARBA" id="ARBA00022475"/>
    </source>
</evidence>
<dbReference type="Proteomes" id="UP000261520">
    <property type="component" value="Unplaced"/>
</dbReference>
<keyword evidence="9" id="KW-0472">Membrane</keyword>
<organism evidence="27 28">
    <name type="scientific">Periophthalmus magnuspinnatus</name>
    <dbReference type="NCBI Taxonomy" id="409849"/>
    <lineage>
        <taxon>Eukaryota</taxon>
        <taxon>Metazoa</taxon>
        <taxon>Chordata</taxon>
        <taxon>Craniata</taxon>
        <taxon>Vertebrata</taxon>
        <taxon>Euteleostomi</taxon>
        <taxon>Actinopterygii</taxon>
        <taxon>Neopterygii</taxon>
        <taxon>Teleostei</taxon>
        <taxon>Neoteleostei</taxon>
        <taxon>Acanthomorphata</taxon>
        <taxon>Gobiaria</taxon>
        <taxon>Gobiiformes</taxon>
        <taxon>Gobioidei</taxon>
        <taxon>Gobiidae</taxon>
        <taxon>Oxudercinae</taxon>
        <taxon>Periophthalmus</taxon>
    </lineage>
</organism>
<accession>A0A3B3ZP49</accession>
<evidence type="ECO:0000256" key="20">
    <source>
        <dbReference type="ARBA" id="ARBA00043757"/>
    </source>
</evidence>
<keyword evidence="6" id="KW-1003">Cell membrane</keyword>
<keyword evidence="7 26" id="KW-0732">Signal</keyword>
<keyword evidence="10" id="KW-0325">Glycoprotein</keyword>
<comment type="catalytic activity">
    <reaction evidence="12">
        <text>1D-myo-inositol 1,2,5,6-tetrakisphosphate + H2O = 1D-myo-inositol 1,2,6-trisphosphate + phosphate</text>
        <dbReference type="Rhea" id="RHEA:77119"/>
        <dbReference type="ChEBI" id="CHEBI:15377"/>
        <dbReference type="ChEBI" id="CHEBI:43474"/>
        <dbReference type="ChEBI" id="CHEBI:195535"/>
        <dbReference type="ChEBI" id="CHEBI:195537"/>
        <dbReference type="EC" id="3.1.3.62"/>
    </reaction>
    <physiologicalReaction direction="left-to-right" evidence="12">
        <dbReference type="Rhea" id="RHEA:77120"/>
    </physiologicalReaction>
</comment>
<dbReference type="InterPro" id="IPR016274">
    <property type="entry name" value="Histidine_acid_Pase_euk"/>
</dbReference>
<proteinExistence type="inferred from homology"/>
<evidence type="ECO:0000256" key="3">
    <source>
        <dbReference type="ARBA" id="ARBA00012976"/>
    </source>
</evidence>
<dbReference type="GO" id="GO:0003993">
    <property type="term" value="F:acid phosphatase activity"/>
    <property type="evidence" value="ECO:0007669"/>
    <property type="project" value="TreeGrafter"/>
</dbReference>
<comment type="catalytic activity">
    <reaction evidence="18">
        <text>1D-myo-inositol hexakisphosphate + H2O = 1D-myo-inositol 1,2,3,5,6-pentakisphosphate + phosphate</text>
        <dbReference type="Rhea" id="RHEA:20960"/>
        <dbReference type="ChEBI" id="CHEBI:15377"/>
        <dbReference type="ChEBI" id="CHEBI:43474"/>
        <dbReference type="ChEBI" id="CHEBI:58130"/>
        <dbReference type="ChEBI" id="CHEBI:58747"/>
    </reaction>
    <physiologicalReaction direction="left-to-right" evidence="18">
        <dbReference type="Rhea" id="RHEA:20961"/>
    </physiologicalReaction>
</comment>
<reference evidence="27" key="2">
    <citation type="submission" date="2025-09" db="UniProtKB">
        <authorList>
            <consortium name="Ensembl"/>
        </authorList>
    </citation>
    <scope>IDENTIFICATION</scope>
</reference>
<evidence type="ECO:0000256" key="13">
    <source>
        <dbReference type="ARBA" id="ARBA00043671"/>
    </source>
</evidence>
<evidence type="ECO:0000256" key="12">
    <source>
        <dbReference type="ARBA" id="ARBA00043668"/>
    </source>
</evidence>
<keyword evidence="8" id="KW-0378">Hydrolase</keyword>
<evidence type="ECO:0000256" key="7">
    <source>
        <dbReference type="ARBA" id="ARBA00022729"/>
    </source>
</evidence>
<evidence type="ECO:0000256" key="15">
    <source>
        <dbReference type="ARBA" id="ARBA00043691"/>
    </source>
</evidence>
<evidence type="ECO:0000256" key="26">
    <source>
        <dbReference type="SAM" id="SignalP"/>
    </source>
</evidence>
<feature type="signal peptide" evidence="26">
    <location>
        <begin position="1"/>
        <end position="24"/>
    </location>
</feature>
<evidence type="ECO:0000256" key="5">
    <source>
        <dbReference type="ARBA" id="ARBA00018097"/>
    </source>
</evidence>